<name>A0ABY8SRA8_9BURK</name>
<dbReference type="PIRSF" id="PIRSF029681">
    <property type="entry name" value="PagL"/>
    <property type="match status" value="1"/>
</dbReference>
<evidence type="ECO:0000313" key="3">
    <source>
        <dbReference type="EMBL" id="WHS65592.1"/>
    </source>
</evidence>
<dbReference type="EC" id="3.1.1.77" evidence="1"/>
<evidence type="ECO:0000256" key="1">
    <source>
        <dbReference type="PIRNR" id="PIRNR029681"/>
    </source>
</evidence>
<keyword evidence="1 3" id="KW-0378">Hydrolase</keyword>
<organism evidence="3 4">
    <name type="scientific">Comamonas resistens</name>
    <dbReference type="NCBI Taxonomy" id="3046670"/>
    <lineage>
        <taxon>Bacteria</taxon>
        <taxon>Pseudomonadati</taxon>
        <taxon>Pseudomonadota</taxon>
        <taxon>Betaproteobacteria</taxon>
        <taxon>Burkholderiales</taxon>
        <taxon>Comamonadaceae</taxon>
        <taxon>Comamonas</taxon>
    </lineage>
</organism>
<comment type="similarity">
    <text evidence="1">Belongs to the PagL family.</text>
</comment>
<reference evidence="3 4" key="1">
    <citation type="submission" date="2023-05" db="EMBL/GenBank/DDBJ databases">
        <authorList>
            <person name="Yin Y."/>
            <person name="Lu Z."/>
        </authorList>
    </citation>
    <scope>NUCLEOTIDE SEQUENCE [LARGE SCALE GENOMIC DNA]</scope>
    <source>
        <strain evidence="3 4">ZM22</strain>
    </source>
</reference>
<keyword evidence="1" id="KW-0472">Membrane</keyword>
<keyword evidence="2" id="KW-0732">Signal</keyword>
<dbReference type="SUPFAM" id="SSF56925">
    <property type="entry name" value="OMPA-like"/>
    <property type="match status" value="1"/>
</dbReference>
<dbReference type="EMBL" id="CP125947">
    <property type="protein sequence ID" value="WHS65592.1"/>
    <property type="molecule type" value="Genomic_DNA"/>
</dbReference>
<dbReference type="GO" id="GO:0016787">
    <property type="term" value="F:hydrolase activity"/>
    <property type="evidence" value="ECO:0007669"/>
    <property type="project" value="UniProtKB-KW"/>
</dbReference>
<keyword evidence="4" id="KW-1185">Reference proteome</keyword>
<comment type="subcellular location">
    <subcellularLocation>
        <location evidence="1">Cell outer membrane</location>
        <topology evidence="1">Multi-pass membrane protein</topology>
    </subcellularLocation>
</comment>
<feature type="chain" id="PRO_5047155904" description="Lipid A deacylase" evidence="2">
    <location>
        <begin position="28"/>
        <end position="186"/>
    </location>
</feature>
<dbReference type="InterPro" id="IPR018550">
    <property type="entry name" value="Lipid-A_deacylase-rel"/>
</dbReference>
<dbReference type="Proteomes" id="UP001240697">
    <property type="component" value="Chromosome"/>
</dbReference>
<dbReference type="Gene3D" id="2.40.160.20">
    <property type="match status" value="1"/>
</dbReference>
<dbReference type="InterPro" id="IPR011250">
    <property type="entry name" value="OMP/PagP_B-barrel"/>
</dbReference>
<protein>
    <recommendedName>
        <fullName evidence="1">Lipid A deacylase</fullName>
        <ecNumber evidence="1">3.1.1.77</ecNumber>
    </recommendedName>
    <alternativeName>
        <fullName evidence="1">LPS 3-O-deacylase</fullName>
    </alternativeName>
    <alternativeName>
        <fullName evidence="1">Outer membrane enzyme</fullName>
    </alternativeName>
</protein>
<feature type="signal peptide" evidence="2">
    <location>
        <begin position="1"/>
        <end position="27"/>
    </location>
</feature>
<evidence type="ECO:0000256" key="2">
    <source>
        <dbReference type="SAM" id="SignalP"/>
    </source>
</evidence>
<comment type="catalytic activity">
    <reaction evidence="1">
        <text>a 3-(acyloxy)acyl derivative of bacterial toxin + H2O = a 3-hydroxyacyl derivative of bacterial toxin + a fatty acid + H(+)</text>
        <dbReference type="Rhea" id="RHEA:12032"/>
        <dbReference type="ChEBI" id="CHEBI:15377"/>
        <dbReference type="ChEBI" id="CHEBI:15378"/>
        <dbReference type="ChEBI" id="CHEBI:28868"/>
        <dbReference type="ChEBI" id="CHEBI:136853"/>
        <dbReference type="ChEBI" id="CHEBI:140675"/>
        <dbReference type="EC" id="3.1.1.77"/>
    </reaction>
</comment>
<evidence type="ECO:0000313" key="4">
    <source>
        <dbReference type="Proteomes" id="UP001240697"/>
    </source>
</evidence>
<dbReference type="RefSeq" id="WP_283486692.1">
    <property type="nucleotide sequence ID" value="NZ_CP125947.1"/>
</dbReference>
<keyword evidence="1" id="KW-0998">Cell outer membrane</keyword>
<accession>A0ABY8SRA8</accession>
<dbReference type="Pfam" id="PF09411">
    <property type="entry name" value="PagL"/>
    <property type="match status" value="1"/>
</dbReference>
<proteinExistence type="inferred from homology"/>
<sequence length="186" mass="20776">MNLLQISSYCATAVLGSLLGGNTFAQAVQNNAIYLQYGQAKHSANSWALGVTLPWKNWNYSLGSGLVTGYWDIWGGQWSGDYQGGSRSTWVIGAKPTLRWRADQGQSPWFAEAGLGVSYAVNHRYLTDQKDFSTRYNFATHIGVGYLFGEQLKSEISLRLEHHSNAGIKHPNPGENFLQIRYARHF</sequence>
<comment type="subunit">
    <text evidence="1">Homodimer.</text>
</comment>
<gene>
    <name evidence="3" type="ORF">QMY55_00060</name>
</gene>
<comment type="function">
    <text evidence="1">Has lipid A 3-O-deacylase activity. Hydrolyzes the ester bond at the 3 position of lipid A, a bioactive component of lipopolysaccharide (LPS), thereby releasing the primary fatty acyl moiety.</text>
</comment>